<dbReference type="Proteomes" id="UP000241436">
    <property type="component" value="Unassembled WGS sequence"/>
</dbReference>
<feature type="domain" description="Phosphatidic acid phosphatase type 2/haloperoxidase" evidence="3">
    <location>
        <begin position="64"/>
        <end position="170"/>
    </location>
</feature>
<reference evidence="5" key="2">
    <citation type="journal article" date="2018" name="Environ. Microbiol.">
        <title>Bloom of a denitrifying methanotroph, 'Candidatus Methylomirabilis limnetica', in a deep stratified lake.</title>
        <authorList>
            <person name="Graf J.S."/>
            <person name="Mayr M.J."/>
            <person name="Marchant H.K."/>
            <person name="Tienken D."/>
            <person name="Hach P.F."/>
            <person name="Brand A."/>
            <person name="Schubert C.J."/>
            <person name="Kuypers M.M."/>
            <person name="Milucka J."/>
        </authorList>
    </citation>
    <scope>NUCLEOTIDE SEQUENCE [LARGE SCALE GENOMIC DNA]</scope>
    <source>
        <strain evidence="5">Zug</strain>
    </source>
</reference>
<dbReference type="Gene3D" id="1.20.144.10">
    <property type="entry name" value="Phosphatidic acid phosphatase type 2/haloperoxidase"/>
    <property type="match status" value="1"/>
</dbReference>
<organism evidence="4 5">
    <name type="scientific">Candidatus Methylomirabilis limnetica</name>
    <dbReference type="NCBI Taxonomy" id="2033718"/>
    <lineage>
        <taxon>Bacteria</taxon>
        <taxon>Candidatus Methylomirabilota</taxon>
        <taxon>Candidatus Methylomirabilia</taxon>
        <taxon>Candidatus Methylomirabilales</taxon>
        <taxon>Candidatus Methylomirabilaceae</taxon>
        <taxon>Candidatus Methylomirabilis</taxon>
    </lineage>
</organism>
<keyword evidence="2" id="KW-0472">Membrane</keyword>
<dbReference type="RefSeq" id="WP_107562125.1">
    <property type="nucleotide sequence ID" value="NZ_NVQC01000020.1"/>
</dbReference>
<keyword evidence="2" id="KW-1133">Transmembrane helix</keyword>
<evidence type="ECO:0000313" key="4">
    <source>
        <dbReference type="EMBL" id="PTL36003.1"/>
    </source>
</evidence>
<dbReference type="GO" id="GO:0042392">
    <property type="term" value="F:sphingosine-1-phosphate phosphatase activity"/>
    <property type="evidence" value="ECO:0007669"/>
    <property type="project" value="TreeGrafter"/>
</dbReference>
<dbReference type="EMBL" id="NVQC01000020">
    <property type="protein sequence ID" value="PTL36003.1"/>
    <property type="molecule type" value="Genomic_DNA"/>
</dbReference>
<dbReference type="InterPro" id="IPR036938">
    <property type="entry name" value="PAP2/HPO_sf"/>
</dbReference>
<sequence length="203" mass="23003">MPVMPWLERLREWDEAGFRLINGSLRNQIFDLLMPFVSNKWNFAIPVAVLLIYVLIFRPKRDRIIVVSAIAVILLTDGTSHILKDLFQRTRPFHPLRDATHLVSFSFPSNHASNMFALATFLSYNYSRSGLLCFPLAALVGYSRIYVGSHYPFDVLGGAFWGVLIGLLGAAAVQRLMRSARVQHARRSRGKKDHPSCGPETFQ</sequence>
<feature type="compositionally biased region" description="Basic residues" evidence="1">
    <location>
        <begin position="183"/>
        <end position="192"/>
    </location>
</feature>
<evidence type="ECO:0000313" key="5">
    <source>
        <dbReference type="Proteomes" id="UP000241436"/>
    </source>
</evidence>
<feature type="transmembrane region" description="Helical" evidence="2">
    <location>
        <begin position="159"/>
        <end position="177"/>
    </location>
</feature>
<proteinExistence type="predicted"/>
<name>A0A2T4TY13_9BACT</name>
<dbReference type="PANTHER" id="PTHR14969:SF13">
    <property type="entry name" value="AT30094P"/>
    <property type="match status" value="1"/>
</dbReference>
<comment type="caution">
    <text evidence="4">The sequence shown here is derived from an EMBL/GenBank/DDBJ whole genome shotgun (WGS) entry which is preliminary data.</text>
</comment>
<feature type="transmembrane region" description="Helical" evidence="2">
    <location>
        <begin position="41"/>
        <end position="57"/>
    </location>
</feature>
<dbReference type="InterPro" id="IPR000326">
    <property type="entry name" value="PAP2/HPO"/>
</dbReference>
<keyword evidence="5" id="KW-1185">Reference proteome</keyword>
<dbReference type="SMART" id="SM00014">
    <property type="entry name" value="acidPPc"/>
    <property type="match status" value="1"/>
</dbReference>
<feature type="transmembrane region" description="Helical" evidence="2">
    <location>
        <begin position="64"/>
        <end position="83"/>
    </location>
</feature>
<dbReference type="OrthoDB" id="9789113at2"/>
<reference evidence="4 5" key="1">
    <citation type="submission" date="2017-09" db="EMBL/GenBank/DDBJ databases">
        <title>Bloom of a denitrifying methanotroph, Candidatus Methylomirabilis limnetica, in a deep stratified lake.</title>
        <authorList>
            <person name="Graf J.S."/>
            <person name="Marchant H.K."/>
            <person name="Tienken D."/>
            <person name="Hach P.F."/>
            <person name="Brand A."/>
            <person name="Schubert C.J."/>
            <person name="Kuypers M.M."/>
            <person name="Milucka J."/>
        </authorList>
    </citation>
    <scope>NUCLEOTIDE SEQUENCE [LARGE SCALE GENOMIC DNA]</scope>
    <source>
        <strain evidence="4 5">Zug</strain>
    </source>
</reference>
<evidence type="ECO:0000256" key="2">
    <source>
        <dbReference type="SAM" id="Phobius"/>
    </source>
</evidence>
<gene>
    <name evidence="4" type="ORF">CLG94_06825</name>
</gene>
<protein>
    <recommendedName>
        <fullName evidence="3">Phosphatidic acid phosphatase type 2/haloperoxidase domain-containing protein</fullName>
    </recommendedName>
</protein>
<accession>A0A2T4TY13</accession>
<dbReference type="SUPFAM" id="SSF48317">
    <property type="entry name" value="Acid phosphatase/Vanadium-dependent haloperoxidase"/>
    <property type="match status" value="1"/>
</dbReference>
<dbReference type="AlphaFoldDB" id="A0A2T4TY13"/>
<feature type="region of interest" description="Disordered" evidence="1">
    <location>
        <begin position="183"/>
        <end position="203"/>
    </location>
</feature>
<dbReference type="PANTHER" id="PTHR14969">
    <property type="entry name" value="SPHINGOSINE-1-PHOSPHATE PHOSPHOHYDROLASE"/>
    <property type="match status" value="1"/>
</dbReference>
<keyword evidence="2" id="KW-0812">Transmembrane</keyword>
<evidence type="ECO:0000256" key="1">
    <source>
        <dbReference type="SAM" id="MobiDB-lite"/>
    </source>
</evidence>
<dbReference type="Pfam" id="PF01569">
    <property type="entry name" value="PAP2"/>
    <property type="match status" value="1"/>
</dbReference>
<evidence type="ECO:0000259" key="3">
    <source>
        <dbReference type="SMART" id="SM00014"/>
    </source>
</evidence>